<evidence type="ECO:0000256" key="1">
    <source>
        <dbReference type="SAM" id="MobiDB-lite"/>
    </source>
</evidence>
<name>A0A7S3C5W0_9VIRI</name>
<organism evidence="3">
    <name type="scientific">Prasinoderma singulare</name>
    <dbReference type="NCBI Taxonomy" id="676789"/>
    <lineage>
        <taxon>Eukaryota</taxon>
        <taxon>Viridiplantae</taxon>
        <taxon>Prasinodermophyta</taxon>
        <taxon>Prasinodermophyceae</taxon>
        <taxon>Prasinodermales</taxon>
        <taxon>Prasinodermaceae</taxon>
        <taxon>Prasinoderma</taxon>
    </lineage>
</organism>
<proteinExistence type="predicted"/>
<dbReference type="PROSITE" id="PS51670">
    <property type="entry name" value="SHKT"/>
    <property type="match status" value="1"/>
</dbReference>
<dbReference type="AlphaFoldDB" id="A0A7S3C5W0"/>
<feature type="domain" description="ShKT" evidence="2">
    <location>
        <begin position="83"/>
        <end position="120"/>
    </location>
</feature>
<sequence length="386" mass="42509">MRAQQQRADAERTQPPVPKATVDKVARGAATHAPVKHANLDIDPPLCAELKQVGACIDPSDILFMASYCPHTCEGTHPSLGYCRDFDKRQCASWARHNECNRAALYMSVNCASTCHNWLTEQPDVRAMFPGYGEVWARTHGCKPALGGVDPPSTTDLLTMVGALRARHSSRIELLREAHKNDAQRSEEEVETDHVALESTDYFEYGDDVDTDAPRVIFMVSPVHTNAAPTQLADSGAASKPSKYVNIYYESTHEIASYHFRAHSPGDDSFIKTASIITGGHAGATEAAGFLISANKRLRQKGTYVAATSRGNNVIPANDAARPRFLTQLRLEADYNFPRICPDDLNVLTRDHNGQFLAIEDVAFDDATYRACAHLHGHERVQHSEV</sequence>
<reference evidence="3" key="1">
    <citation type="submission" date="2021-01" db="EMBL/GenBank/DDBJ databases">
        <authorList>
            <person name="Corre E."/>
            <person name="Pelletier E."/>
            <person name="Niang G."/>
            <person name="Scheremetjew M."/>
            <person name="Finn R."/>
            <person name="Kale V."/>
            <person name="Holt S."/>
            <person name="Cochrane G."/>
            <person name="Meng A."/>
            <person name="Brown T."/>
            <person name="Cohen L."/>
        </authorList>
    </citation>
    <scope>NUCLEOTIDE SEQUENCE</scope>
    <source>
        <strain evidence="3">RCC927</strain>
    </source>
</reference>
<feature type="region of interest" description="Disordered" evidence="1">
    <location>
        <begin position="1"/>
        <end position="21"/>
    </location>
</feature>
<evidence type="ECO:0000313" key="3">
    <source>
        <dbReference type="EMBL" id="CAE0154052.1"/>
    </source>
</evidence>
<dbReference type="Pfam" id="PF01549">
    <property type="entry name" value="ShK"/>
    <property type="match status" value="2"/>
</dbReference>
<accession>A0A7S3C5W0</accession>
<protein>
    <recommendedName>
        <fullName evidence="2">ShKT domain-containing protein</fullName>
    </recommendedName>
</protein>
<evidence type="ECO:0000259" key="2">
    <source>
        <dbReference type="PROSITE" id="PS51670"/>
    </source>
</evidence>
<dbReference type="InterPro" id="IPR003582">
    <property type="entry name" value="ShKT_dom"/>
</dbReference>
<gene>
    <name evidence="3" type="ORF">PSIN1315_LOCUS14484</name>
</gene>
<dbReference type="EMBL" id="HBHY01022583">
    <property type="protein sequence ID" value="CAE0154052.1"/>
    <property type="molecule type" value="Transcribed_RNA"/>
</dbReference>